<dbReference type="InterPro" id="IPR011429">
    <property type="entry name" value="Cyt_c_Planctomycete-type"/>
</dbReference>
<feature type="transmembrane region" description="Helical" evidence="2">
    <location>
        <begin position="95"/>
        <end position="117"/>
    </location>
</feature>
<dbReference type="Pfam" id="PF09990">
    <property type="entry name" value="DUF2231"/>
    <property type="match status" value="1"/>
</dbReference>
<feature type="transmembrane region" description="Helical" evidence="2">
    <location>
        <begin position="63"/>
        <end position="83"/>
    </location>
</feature>
<dbReference type="Proteomes" id="UP000184510">
    <property type="component" value="Unassembled WGS sequence"/>
</dbReference>
<evidence type="ECO:0000256" key="1">
    <source>
        <dbReference type="SAM" id="MobiDB-lite"/>
    </source>
</evidence>
<keyword evidence="2" id="KW-0812">Transmembrane</keyword>
<dbReference type="Pfam" id="PF07635">
    <property type="entry name" value="PSCyt1"/>
    <property type="match status" value="1"/>
</dbReference>
<evidence type="ECO:0000259" key="4">
    <source>
        <dbReference type="Pfam" id="PF09990"/>
    </source>
</evidence>
<evidence type="ECO:0000256" key="2">
    <source>
        <dbReference type="SAM" id="Phobius"/>
    </source>
</evidence>
<proteinExistence type="predicted"/>
<feature type="transmembrane region" description="Helical" evidence="2">
    <location>
        <begin position="161"/>
        <end position="181"/>
    </location>
</feature>
<feature type="transmembrane region" description="Helical" evidence="2">
    <location>
        <begin position="132"/>
        <end position="149"/>
    </location>
</feature>
<dbReference type="EMBL" id="FQYR01000003">
    <property type="protein sequence ID" value="SHJ14202.1"/>
    <property type="molecule type" value="Genomic_DNA"/>
</dbReference>
<feature type="region of interest" description="Disordered" evidence="1">
    <location>
        <begin position="182"/>
        <end position="205"/>
    </location>
</feature>
<evidence type="ECO:0000259" key="3">
    <source>
        <dbReference type="Pfam" id="PF07635"/>
    </source>
</evidence>
<dbReference type="InterPro" id="IPR019251">
    <property type="entry name" value="DUF2231_TM"/>
</dbReference>
<dbReference type="InParanoid" id="A0A1M6GW95"/>
<dbReference type="Gene3D" id="3.80.10.10">
    <property type="entry name" value="Ribonuclease Inhibitor"/>
    <property type="match status" value="1"/>
</dbReference>
<dbReference type="PANTHER" id="PTHR35889">
    <property type="entry name" value="CYCLOINULO-OLIGOSACCHARIDE FRUCTANOTRANSFERASE-RELATED"/>
    <property type="match status" value="1"/>
</dbReference>
<dbReference type="STRING" id="1123071.SAMN02745181_1288"/>
<dbReference type="OrthoDB" id="182662at2"/>
<dbReference type="SUPFAM" id="SSF52047">
    <property type="entry name" value="RNI-like"/>
    <property type="match status" value="1"/>
</dbReference>
<reference evidence="5 6" key="1">
    <citation type="submission" date="2016-11" db="EMBL/GenBank/DDBJ databases">
        <authorList>
            <person name="Jaros S."/>
            <person name="Januszkiewicz K."/>
            <person name="Wedrychowicz H."/>
        </authorList>
    </citation>
    <scope>NUCLEOTIDE SEQUENCE [LARGE SCALE GENOMIC DNA]</scope>
    <source>
        <strain evidence="5 6">DSM 18772</strain>
    </source>
</reference>
<protein>
    <submittedName>
        <fullName evidence="5">Uncharacterized membrane protein</fullName>
    </submittedName>
</protein>
<evidence type="ECO:0000313" key="5">
    <source>
        <dbReference type="EMBL" id="SHJ14202.1"/>
    </source>
</evidence>
<gene>
    <name evidence="5" type="ORF">SAMN02745181_1288</name>
</gene>
<dbReference type="RefSeq" id="WP_143158670.1">
    <property type="nucleotide sequence ID" value="NZ_FQYR01000003.1"/>
</dbReference>
<dbReference type="PANTHER" id="PTHR35889:SF3">
    <property type="entry name" value="F-BOX DOMAIN-CONTAINING PROTEIN"/>
    <property type="match status" value="1"/>
</dbReference>
<organism evidence="5 6">
    <name type="scientific">Rubritalea squalenifaciens DSM 18772</name>
    <dbReference type="NCBI Taxonomy" id="1123071"/>
    <lineage>
        <taxon>Bacteria</taxon>
        <taxon>Pseudomonadati</taxon>
        <taxon>Verrucomicrobiota</taxon>
        <taxon>Verrucomicrobiia</taxon>
        <taxon>Verrucomicrobiales</taxon>
        <taxon>Rubritaleaceae</taxon>
        <taxon>Rubritalea</taxon>
    </lineage>
</organism>
<feature type="compositionally biased region" description="Basic and acidic residues" evidence="1">
    <location>
        <begin position="182"/>
        <end position="204"/>
    </location>
</feature>
<sequence>MSKEPYCFRSLQKKFYLPVLIAGVIAIILTSIMPTIGEVGMASEKAQTVIGQWVAFFGEFHPLFLHLPIGALMLVFLMEAAGLASRGRYKPNTTLGLFFASVTGLFAVLFGYCLYLTGEFSGELVESHKRDGIIFTVLLIGSFLLRYTTDVKGSGGLWRPAYYMALGATGVMMMSAGHHGGEMTHGDPMDKAPWNKEEEDKPSQEELADPVVYTHIIHPILDAKCISCHGENKQKGGLRMDSYAALLDGGNDEVCLEPGDLKKSAMISFLHLPMEDDLHMPPEGKTQLTKEEIQILEWWVAMGAPEKAKRSEVEVTPEIAKALESLMTPEEIAAMEKAQEEARLKKEKELAATRERLAKGLEKVNHKYPGSLKYISQEGTDLSFSVVSYRKTFNDDNMEIINSVASEIAELDLGASMVTDKGLSKIDQFTKLKVLKLNETGITDAVLPQLAKLKNLEVLNLYGTPVTDKGIKVLHGHTGLKKVYLWNTKVSEAAAKELEKSLREAFSKNPEGGIEPEVILGITGKE</sequence>
<feature type="domain" description="DUF2231" evidence="4">
    <location>
        <begin position="60"/>
        <end position="184"/>
    </location>
</feature>
<keyword evidence="6" id="KW-1185">Reference proteome</keyword>
<feature type="domain" description="Cytochrome C Planctomycete-type" evidence="3">
    <location>
        <begin position="225"/>
        <end position="284"/>
    </location>
</feature>
<evidence type="ECO:0000313" key="6">
    <source>
        <dbReference type="Proteomes" id="UP000184510"/>
    </source>
</evidence>
<accession>A0A1M6GW95</accession>
<feature type="transmembrane region" description="Helical" evidence="2">
    <location>
        <begin position="15"/>
        <end position="36"/>
    </location>
</feature>
<dbReference type="InterPro" id="IPR032675">
    <property type="entry name" value="LRR_dom_sf"/>
</dbReference>
<dbReference type="AlphaFoldDB" id="A0A1M6GW95"/>
<keyword evidence="2" id="KW-1133">Transmembrane helix</keyword>
<keyword evidence="2" id="KW-0472">Membrane</keyword>
<name>A0A1M6GW95_9BACT</name>